<comment type="similarity">
    <text evidence="2 10">Belongs to the SecG family.</text>
</comment>
<dbReference type="PANTHER" id="PTHR34182">
    <property type="entry name" value="PROTEIN-EXPORT MEMBRANE PROTEIN SECG"/>
    <property type="match status" value="1"/>
</dbReference>
<evidence type="ECO:0000256" key="8">
    <source>
        <dbReference type="ARBA" id="ARBA00023010"/>
    </source>
</evidence>
<keyword evidence="8 10" id="KW-0811">Translocation</keyword>
<dbReference type="RefSeq" id="WP_111941008.1">
    <property type="nucleotide sequence ID" value="NZ_BAAACJ010000042.1"/>
</dbReference>
<keyword evidence="4 10" id="KW-1003">Cell membrane</keyword>
<evidence type="ECO:0000256" key="6">
    <source>
        <dbReference type="ARBA" id="ARBA00022927"/>
    </source>
</evidence>
<sequence length="76" mass="8299">MKMFLTIALIIVSIVLTVAVMLQPSKSEGISSIISGGNENYFAKNKVRTYETTLVRITQVSALLFALIIIGLNVIK</sequence>
<evidence type="ECO:0000256" key="9">
    <source>
        <dbReference type="ARBA" id="ARBA00023136"/>
    </source>
</evidence>
<comment type="caution">
    <text evidence="11">The sequence shown here is derived from an EMBL/GenBank/DDBJ whole genome shotgun (WGS) entry which is preliminary data.</text>
</comment>
<gene>
    <name evidence="11" type="ORF">QOZ93_002402</name>
</gene>
<keyword evidence="6 10" id="KW-0653">Protein transport</keyword>
<dbReference type="EMBL" id="JAUSWN010000024">
    <property type="protein sequence ID" value="MDQ0480653.1"/>
    <property type="molecule type" value="Genomic_DNA"/>
</dbReference>
<evidence type="ECO:0000256" key="2">
    <source>
        <dbReference type="ARBA" id="ARBA00008445"/>
    </source>
</evidence>
<feature type="transmembrane region" description="Helical" evidence="10">
    <location>
        <begin position="53"/>
        <end position="75"/>
    </location>
</feature>
<comment type="function">
    <text evidence="10">Involved in protein export. Participates in an early event of protein translocation.</text>
</comment>
<dbReference type="PANTHER" id="PTHR34182:SF1">
    <property type="entry name" value="PROTEIN-EXPORT MEMBRANE PROTEIN SECG"/>
    <property type="match status" value="1"/>
</dbReference>
<reference evidence="11 12" key="1">
    <citation type="submission" date="2023-07" db="EMBL/GenBank/DDBJ databases">
        <title>Genomic Encyclopedia of Type Strains, Phase IV (KMG-IV): sequencing the most valuable type-strain genomes for metagenomic binning, comparative biology and taxonomic classification.</title>
        <authorList>
            <person name="Goeker M."/>
        </authorList>
    </citation>
    <scope>NUCLEOTIDE SEQUENCE [LARGE SCALE GENOMIC DNA]</scope>
    <source>
        <strain evidence="11 12">DSM 1400</strain>
    </source>
</reference>
<name>A0ABU0JWW9_HATLI</name>
<evidence type="ECO:0000256" key="10">
    <source>
        <dbReference type="RuleBase" id="RU365087"/>
    </source>
</evidence>
<evidence type="ECO:0000256" key="3">
    <source>
        <dbReference type="ARBA" id="ARBA00022448"/>
    </source>
</evidence>
<protein>
    <recommendedName>
        <fullName evidence="10">Protein-export membrane protein SecG</fullName>
    </recommendedName>
</protein>
<dbReference type="InterPro" id="IPR004692">
    <property type="entry name" value="SecG"/>
</dbReference>
<comment type="caution">
    <text evidence="10">Lacks conserved residue(s) required for the propagation of feature annotation.</text>
</comment>
<evidence type="ECO:0000256" key="1">
    <source>
        <dbReference type="ARBA" id="ARBA00004651"/>
    </source>
</evidence>
<keyword evidence="7 10" id="KW-1133">Transmembrane helix</keyword>
<keyword evidence="12" id="KW-1185">Reference proteome</keyword>
<keyword evidence="9 10" id="KW-0472">Membrane</keyword>
<evidence type="ECO:0000256" key="5">
    <source>
        <dbReference type="ARBA" id="ARBA00022692"/>
    </source>
</evidence>
<proteinExistence type="inferred from homology"/>
<dbReference type="Pfam" id="PF03840">
    <property type="entry name" value="SecG"/>
    <property type="match status" value="1"/>
</dbReference>
<accession>A0ABU0JWW9</accession>
<keyword evidence="5 10" id="KW-0812">Transmembrane</keyword>
<organism evidence="11 12">
    <name type="scientific">Hathewaya limosa</name>
    <name type="common">Clostridium limosum</name>
    <dbReference type="NCBI Taxonomy" id="1536"/>
    <lineage>
        <taxon>Bacteria</taxon>
        <taxon>Bacillati</taxon>
        <taxon>Bacillota</taxon>
        <taxon>Clostridia</taxon>
        <taxon>Eubacteriales</taxon>
        <taxon>Clostridiaceae</taxon>
        <taxon>Hathewaya</taxon>
    </lineage>
</organism>
<evidence type="ECO:0000313" key="12">
    <source>
        <dbReference type="Proteomes" id="UP001224418"/>
    </source>
</evidence>
<keyword evidence="3 10" id="KW-0813">Transport</keyword>
<evidence type="ECO:0000256" key="7">
    <source>
        <dbReference type="ARBA" id="ARBA00022989"/>
    </source>
</evidence>
<comment type="subcellular location">
    <subcellularLocation>
        <location evidence="1 10">Cell membrane</location>
        <topology evidence="1 10">Multi-pass membrane protein</topology>
    </subcellularLocation>
</comment>
<dbReference type="NCBIfam" id="TIGR00810">
    <property type="entry name" value="secG"/>
    <property type="match status" value="1"/>
</dbReference>
<dbReference type="Proteomes" id="UP001224418">
    <property type="component" value="Unassembled WGS sequence"/>
</dbReference>
<evidence type="ECO:0000256" key="4">
    <source>
        <dbReference type="ARBA" id="ARBA00022475"/>
    </source>
</evidence>
<evidence type="ECO:0000313" key="11">
    <source>
        <dbReference type="EMBL" id="MDQ0480653.1"/>
    </source>
</evidence>